<dbReference type="RefSeq" id="WP_087820313.1">
    <property type="nucleotide sequence ID" value="NZ_FYAH01000002.1"/>
</dbReference>
<evidence type="ECO:0000313" key="3">
    <source>
        <dbReference type="Proteomes" id="UP000196485"/>
    </source>
</evidence>
<dbReference type="Gene3D" id="2.60.40.1890">
    <property type="entry name" value="PCu(A)C copper chaperone"/>
    <property type="match status" value="1"/>
</dbReference>
<keyword evidence="3" id="KW-1185">Reference proteome</keyword>
<dbReference type="EMBL" id="FYAH01000002">
    <property type="protein sequence ID" value="SMY16213.1"/>
    <property type="molecule type" value="Genomic_DNA"/>
</dbReference>
<organism evidence="2 3">
    <name type="scientific">Photobacterium aquimaris</name>
    <dbReference type="NCBI Taxonomy" id="512643"/>
    <lineage>
        <taxon>Bacteria</taxon>
        <taxon>Pseudomonadati</taxon>
        <taxon>Pseudomonadota</taxon>
        <taxon>Gammaproteobacteria</taxon>
        <taxon>Vibrionales</taxon>
        <taxon>Vibrionaceae</taxon>
        <taxon>Photobacterium</taxon>
    </lineage>
</organism>
<evidence type="ECO:0008006" key="4">
    <source>
        <dbReference type="Google" id="ProtNLM"/>
    </source>
</evidence>
<proteinExistence type="predicted"/>
<name>A0A1Y6KVK0_9GAMM</name>
<dbReference type="PANTHER" id="PTHR36302">
    <property type="entry name" value="BLR7088 PROTEIN"/>
    <property type="match status" value="1"/>
</dbReference>
<dbReference type="InterPro" id="IPR007410">
    <property type="entry name" value="LpqE-like"/>
</dbReference>
<dbReference type="AlphaFoldDB" id="A0A1Y6KVK0"/>
<accession>A0A1Y6KVK0</accession>
<keyword evidence="1" id="KW-0732">Signal</keyword>
<feature type="chain" id="PRO_5012125029" description="Copper chaperone PCu(A)C" evidence="1">
    <location>
        <begin position="22"/>
        <end position="167"/>
    </location>
</feature>
<protein>
    <recommendedName>
        <fullName evidence="4">Copper chaperone PCu(A)C</fullName>
    </recommendedName>
</protein>
<evidence type="ECO:0000313" key="2">
    <source>
        <dbReference type="EMBL" id="SMY16213.1"/>
    </source>
</evidence>
<sequence length="167" mass="18536">MKKSSMYLALLLSYFPAVVFAIEMPHMEHQPPAQHNYTNIQQINAALTVENATAKATIPGAKVSSGYMKIINNSDKAITLTGATTAIAKHTEFHRMFMRDSKMAMRKVDALEIPAKGSITLASNGYHLMFMGVKNALKADQVITVRMQQADGEQFDVQLLVMPLKRH</sequence>
<dbReference type="InterPro" id="IPR036182">
    <property type="entry name" value="PCuAC_sf"/>
</dbReference>
<dbReference type="InterPro" id="IPR058248">
    <property type="entry name" value="Lxx211020-like"/>
</dbReference>
<dbReference type="Pfam" id="PF04314">
    <property type="entry name" value="PCuAC"/>
    <property type="match status" value="1"/>
</dbReference>
<dbReference type="PANTHER" id="PTHR36302:SF1">
    <property type="entry name" value="COPPER CHAPERONE PCU(A)C"/>
    <property type="match status" value="1"/>
</dbReference>
<evidence type="ECO:0000256" key="1">
    <source>
        <dbReference type="SAM" id="SignalP"/>
    </source>
</evidence>
<dbReference type="Proteomes" id="UP000196485">
    <property type="component" value="Unassembled WGS sequence"/>
</dbReference>
<gene>
    <name evidence="2" type="ORF">PAQU9191_01444</name>
</gene>
<feature type="signal peptide" evidence="1">
    <location>
        <begin position="1"/>
        <end position="21"/>
    </location>
</feature>
<reference evidence="3" key="1">
    <citation type="submission" date="2017-06" db="EMBL/GenBank/DDBJ databases">
        <authorList>
            <person name="Rodrigo-Torres L."/>
            <person name="Arahal R. D."/>
            <person name="Lucena T."/>
        </authorList>
    </citation>
    <scope>NUCLEOTIDE SEQUENCE [LARGE SCALE GENOMIC DNA]</scope>
    <source>
        <strain evidence="3">type strain: CECT 9192</strain>
    </source>
</reference>
<dbReference type="SUPFAM" id="SSF110087">
    <property type="entry name" value="DR1885-like metal-binding protein"/>
    <property type="match status" value="1"/>
</dbReference>